<dbReference type="InterPro" id="IPR011021">
    <property type="entry name" value="Arrestin-like_N"/>
</dbReference>
<dbReference type="Pfam" id="PF02752">
    <property type="entry name" value="Arrestin_C"/>
    <property type="match status" value="1"/>
</dbReference>
<dbReference type="GO" id="GO:0005737">
    <property type="term" value="C:cytoplasm"/>
    <property type="evidence" value="ECO:0007669"/>
    <property type="project" value="TreeGrafter"/>
</dbReference>
<feature type="domain" description="Arrestin C-terminal-like" evidence="2">
    <location>
        <begin position="1"/>
        <end position="145"/>
    </location>
</feature>
<feature type="domain" description="Arrestin C-terminal-like" evidence="2">
    <location>
        <begin position="182"/>
        <end position="335"/>
    </location>
</feature>
<name>A0A182EDE4_ONCOC</name>
<dbReference type="EMBL" id="UYRW01001799">
    <property type="protein sequence ID" value="VDK80880.1"/>
    <property type="molecule type" value="Genomic_DNA"/>
</dbReference>
<dbReference type="Pfam" id="PF00339">
    <property type="entry name" value="Arrestin_N"/>
    <property type="match status" value="1"/>
</dbReference>
<evidence type="ECO:0000256" key="1">
    <source>
        <dbReference type="ARBA" id="ARBA00005298"/>
    </source>
</evidence>
<evidence type="ECO:0000259" key="2">
    <source>
        <dbReference type="SMART" id="SM01017"/>
    </source>
</evidence>
<accession>A0A182EDE4</accession>
<evidence type="ECO:0000313" key="5">
    <source>
        <dbReference type="WBParaSite" id="nOo.2.0.1.t06095-RA"/>
    </source>
</evidence>
<comment type="similarity">
    <text evidence="1">Belongs to the arrestin family.</text>
</comment>
<dbReference type="Gene3D" id="2.60.40.640">
    <property type="match status" value="2"/>
</dbReference>
<evidence type="ECO:0000313" key="4">
    <source>
        <dbReference type="Proteomes" id="UP000271087"/>
    </source>
</evidence>
<sequence length="470" mass="53872">MNYITSFDIRLSKDVYYSGENLSGDIILENSQNILIKDIHVILRGKARTHIKLNKTSEKRTIHDEQYILNERLVKLLLYDKWEEDLAEKCDKEDGEPILIRGLHHFPFQFELPQSSMPCSLETKLGTIRYYVKVIINIPHGTMPQGIKYFTIIGPSTDCMAEKYCCALLGQNKKVTWHGCCRRGALALRIIMDRTAYLCGENVRILAHVENRQNGLVWIAMRLIQHVEYFVQKNAGENKHIDCIVSEYKIAILIENINAISSLNIIRTLPVQPYKQGKFDTAQLQSFVIPVVPPTLIGVCRLLQIFYIFQACVEDEKGSQALMMEFPLTIATLPFVKATMPTPVLDYDTCCTHVEGGRYISPEFQIGHMHDNKELESVDDHDVLYRPLYVCIAQKQPDPNSHDIDTQHLGNQVKKSVSMISGNISRLTISEIDEYLEKEQIFDDDDNFLFDKDDHQKPLLPTDHSSSCSY</sequence>
<dbReference type="STRING" id="42157.A0A182EDE4"/>
<reference evidence="3 4" key="2">
    <citation type="submission" date="2018-08" db="EMBL/GenBank/DDBJ databases">
        <authorList>
            <person name="Laetsch R D."/>
            <person name="Stevens L."/>
            <person name="Kumar S."/>
            <person name="Blaxter L. M."/>
        </authorList>
    </citation>
    <scope>NUCLEOTIDE SEQUENCE [LARGE SCALE GENOMIC DNA]</scope>
</reference>
<dbReference type="SMART" id="SM01017">
    <property type="entry name" value="Arrestin_C"/>
    <property type="match status" value="2"/>
</dbReference>
<proteinExistence type="inferred from homology"/>
<dbReference type="Proteomes" id="UP000271087">
    <property type="component" value="Unassembled WGS sequence"/>
</dbReference>
<dbReference type="PANTHER" id="PTHR11188">
    <property type="entry name" value="ARRESTIN DOMAIN CONTAINING PROTEIN"/>
    <property type="match status" value="1"/>
</dbReference>
<dbReference type="InterPro" id="IPR014752">
    <property type="entry name" value="Arrestin-like_C"/>
</dbReference>
<evidence type="ECO:0000313" key="3">
    <source>
        <dbReference type="EMBL" id="VDK80880.1"/>
    </source>
</evidence>
<dbReference type="WBParaSite" id="nOo.2.0.1.t06095-RA">
    <property type="protein sequence ID" value="nOo.2.0.1.t06095-RA"/>
    <property type="gene ID" value="nOo.2.0.1.g06095"/>
</dbReference>
<dbReference type="SUPFAM" id="SSF81296">
    <property type="entry name" value="E set domains"/>
    <property type="match status" value="2"/>
</dbReference>
<dbReference type="InterPro" id="IPR014756">
    <property type="entry name" value="Ig_E-set"/>
</dbReference>
<dbReference type="AlphaFoldDB" id="A0A182EDE4"/>
<dbReference type="PANTHER" id="PTHR11188:SF144">
    <property type="entry name" value="ARRESTIN C-TERMINAL-LIKE DOMAIN-CONTAINING PROTEIN"/>
    <property type="match status" value="1"/>
</dbReference>
<protein>
    <submittedName>
        <fullName evidence="5">Arrestin_C domain-containing protein</fullName>
    </submittedName>
</protein>
<organism evidence="5">
    <name type="scientific">Onchocerca ochengi</name>
    <name type="common">Filarial nematode worm</name>
    <dbReference type="NCBI Taxonomy" id="42157"/>
    <lineage>
        <taxon>Eukaryota</taxon>
        <taxon>Metazoa</taxon>
        <taxon>Ecdysozoa</taxon>
        <taxon>Nematoda</taxon>
        <taxon>Chromadorea</taxon>
        <taxon>Rhabditida</taxon>
        <taxon>Spirurina</taxon>
        <taxon>Spiruromorpha</taxon>
        <taxon>Filarioidea</taxon>
        <taxon>Onchocercidae</taxon>
        <taxon>Onchocerca</taxon>
    </lineage>
</organism>
<dbReference type="InterPro" id="IPR050357">
    <property type="entry name" value="Arrestin_domain-protein"/>
</dbReference>
<reference evidence="5" key="1">
    <citation type="submission" date="2016-06" db="UniProtKB">
        <authorList>
            <consortium name="WormBaseParasite"/>
        </authorList>
    </citation>
    <scope>IDENTIFICATION</scope>
</reference>
<dbReference type="OrthoDB" id="7785529at2759"/>
<gene>
    <name evidence="3" type="ORF">NOO_LOCUS6095</name>
</gene>
<dbReference type="InterPro" id="IPR011022">
    <property type="entry name" value="Arrestin_C-like"/>
</dbReference>
<keyword evidence="4" id="KW-1185">Reference proteome</keyword>
<dbReference type="GO" id="GO:0015031">
    <property type="term" value="P:protein transport"/>
    <property type="evidence" value="ECO:0007669"/>
    <property type="project" value="TreeGrafter"/>
</dbReference>